<evidence type="ECO:0000259" key="2">
    <source>
        <dbReference type="Pfam" id="PF01464"/>
    </source>
</evidence>
<keyword evidence="4" id="KW-1185">Reference proteome</keyword>
<name>A0ABP7GSM0_9MICO</name>
<accession>A0ABP7GSM0</accession>
<dbReference type="Proteomes" id="UP001500540">
    <property type="component" value="Unassembled WGS sequence"/>
</dbReference>
<evidence type="ECO:0000313" key="4">
    <source>
        <dbReference type="Proteomes" id="UP001500540"/>
    </source>
</evidence>
<dbReference type="Gene3D" id="1.10.530.10">
    <property type="match status" value="1"/>
</dbReference>
<dbReference type="InterPro" id="IPR008258">
    <property type="entry name" value="Transglycosylase_SLT_dom_1"/>
</dbReference>
<dbReference type="RefSeq" id="WP_344784201.1">
    <property type="nucleotide sequence ID" value="NZ_BAABAF010000008.1"/>
</dbReference>
<proteinExistence type="predicted"/>
<keyword evidence="1" id="KW-0812">Transmembrane</keyword>
<evidence type="ECO:0000256" key="1">
    <source>
        <dbReference type="SAM" id="Phobius"/>
    </source>
</evidence>
<protein>
    <recommendedName>
        <fullName evidence="2">Transglycosylase SLT domain-containing protein</fullName>
    </recommendedName>
</protein>
<keyword evidence="1" id="KW-1133">Transmembrane helix</keyword>
<dbReference type="SUPFAM" id="SSF53955">
    <property type="entry name" value="Lysozyme-like"/>
    <property type="match status" value="1"/>
</dbReference>
<organism evidence="3 4">
    <name type="scientific">Microbacterium kribbense</name>
    <dbReference type="NCBI Taxonomy" id="433645"/>
    <lineage>
        <taxon>Bacteria</taxon>
        <taxon>Bacillati</taxon>
        <taxon>Actinomycetota</taxon>
        <taxon>Actinomycetes</taxon>
        <taxon>Micrococcales</taxon>
        <taxon>Microbacteriaceae</taxon>
        <taxon>Microbacterium</taxon>
    </lineage>
</organism>
<reference evidence="4" key="1">
    <citation type="journal article" date="2019" name="Int. J. Syst. Evol. Microbiol.">
        <title>The Global Catalogue of Microorganisms (GCM) 10K type strain sequencing project: providing services to taxonomists for standard genome sequencing and annotation.</title>
        <authorList>
            <consortium name="The Broad Institute Genomics Platform"/>
            <consortium name="The Broad Institute Genome Sequencing Center for Infectious Disease"/>
            <person name="Wu L."/>
            <person name="Ma J."/>
        </authorList>
    </citation>
    <scope>NUCLEOTIDE SEQUENCE [LARGE SCALE GENOMIC DNA]</scope>
    <source>
        <strain evidence="4">JCM 16950</strain>
    </source>
</reference>
<feature type="domain" description="Transglycosylase SLT" evidence="2">
    <location>
        <begin position="174"/>
        <end position="237"/>
    </location>
</feature>
<evidence type="ECO:0000313" key="3">
    <source>
        <dbReference type="EMBL" id="GAA3772415.1"/>
    </source>
</evidence>
<dbReference type="Pfam" id="PF01464">
    <property type="entry name" value="SLT"/>
    <property type="match status" value="1"/>
</dbReference>
<gene>
    <name evidence="3" type="ORF">GCM10022240_25590</name>
</gene>
<comment type="caution">
    <text evidence="3">The sequence shown here is derived from an EMBL/GenBank/DDBJ whole genome shotgun (WGS) entry which is preliminary data.</text>
</comment>
<dbReference type="InterPro" id="IPR023346">
    <property type="entry name" value="Lysozyme-like_dom_sf"/>
</dbReference>
<feature type="transmembrane region" description="Helical" evidence="1">
    <location>
        <begin position="45"/>
        <end position="66"/>
    </location>
</feature>
<sequence length="249" mass="26150">MTSANETTPEASRAMLRRDLRSAAARTARPAHPHAPRTAAKGRTWGRAIMGGLAALAVIGLATAYLTPLGSVIAAPASAEVTPQVTLYASALGDAQTVEISSLEPASATALNRDAYTVYVKPKPTPTPKPQPASVRSRAGSFTVPFVAPNPGTAQAIAYDIVKARGWSDGEFACLVSLWKRESGWRVNAYNPSGAYGIPQALPGSKMASAGADWATNPATQIKWGLGYISGRYGTPCGAWSHSQSYSWY</sequence>
<keyword evidence="1" id="KW-0472">Membrane</keyword>
<dbReference type="EMBL" id="BAABAF010000008">
    <property type="protein sequence ID" value="GAA3772415.1"/>
    <property type="molecule type" value="Genomic_DNA"/>
</dbReference>